<dbReference type="GO" id="GO:0003677">
    <property type="term" value="F:DNA binding"/>
    <property type="evidence" value="ECO:0007669"/>
    <property type="project" value="UniProtKB-KW"/>
</dbReference>
<dbReference type="InterPro" id="IPR050639">
    <property type="entry name" value="SSR_resolvase"/>
</dbReference>
<dbReference type="EMBL" id="CP122959">
    <property type="protein sequence ID" value="WGI19228.1"/>
    <property type="molecule type" value="Genomic_DNA"/>
</dbReference>
<dbReference type="GO" id="GO:0006313">
    <property type="term" value="P:DNA transposition"/>
    <property type="evidence" value="ECO:0007669"/>
    <property type="project" value="InterPro"/>
</dbReference>
<keyword evidence="4" id="KW-0233">DNA recombination</keyword>
<dbReference type="GO" id="GO:0015074">
    <property type="term" value="P:DNA integration"/>
    <property type="evidence" value="ECO:0007669"/>
    <property type="project" value="UniProtKB-KW"/>
</dbReference>
<feature type="active site" description="O-(5'-phospho-DNA)-serine intermediate" evidence="5 6">
    <location>
        <position position="9"/>
    </location>
</feature>
<dbReference type="SUPFAM" id="SSF53041">
    <property type="entry name" value="Resolvase-like"/>
    <property type="match status" value="1"/>
</dbReference>
<comment type="similarity">
    <text evidence="1">Belongs to the site-specific recombinase resolvase family.</text>
</comment>
<dbReference type="GO" id="GO:0000150">
    <property type="term" value="F:DNA strand exchange activity"/>
    <property type="evidence" value="ECO:0007669"/>
    <property type="project" value="InterPro"/>
</dbReference>
<dbReference type="InterPro" id="IPR006118">
    <property type="entry name" value="Recombinase_CS"/>
</dbReference>
<dbReference type="InterPro" id="IPR036162">
    <property type="entry name" value="Resolvase-like_N_sf"/>
</dbReference>
<dbReference type="InterPro" id="IPR002514">
    <property type="entry name" value="Transposase_8"/>
</dbReference>
<evidence type="ECO:0000256" key="3">
    <source>
        <dbReference type="ARBA" id="ARBA00023125"/>
    </source>
</evidence>
<evidence type="ECO:0000256" key="5">
    <source>
        <dbReference type="PIRSR" id="PIRSR606118-50"/>
    </source>
</evidence>
<evidence type="ECO:0000256" key="1">
    <source>
        <dbReference type="ARBA" id="ARBA00009913"/>
    </source>
</evidence>
<gene>
    <name evidence="8" type="primary">hin</name>
    <name evidence="8" type="ORF">LAS9267_01375</name>
    <name evidence="9" type="ORF">QBD03_00335</name>
</gene>
<dbReference type="PROSITE" id="PS00397">
    <property type="entry name" value="RECOMBINASES_1"/>
    <property type="match status" value="1"/>
</dbReference>
<dbReference type="Proteomes" id="UP001179858">
    <property type="component" value="Chromosome"/>
</dbReference>
<dbReference type="PANTHER" id="PTHR30461">
    <property type="entry name" value="DNA-INVERTASE FROM LAMBDOID PROPHAGE"/>
    <property type="match status" value="1"/>
</dbReference>
<dbReference type="SMART" id="SM00857">
    <property type="entry name" value="Resolvase"/>
    <property type="match status" value="1"/>
</dbReference>
<reference evidence="9" key="2">
    <citation type="submission" date="2023-04" db="EMBL/GenBank/DDBJ databases">
        <title>Novel strain of Lactilactobacillus sakei and use thereof.</title>
        <authorList>
            <person name="Kim S.Y."/>
        </authorList>
    </citation>
    <scope>NUCLEOTIDE SEQUENCE</scope>
    <source>
        <strain evidence="9">HUP1</strain>
    </source>
</reference>
<dbReference type="PANTHER" id="PTHR30461:SF26">
    <property type="entry name" value="RESOLVASE HOMOLOG YNEB"/>
    <property type="match status" value="1"/>
</dbReference>
<keyword evidence="2" id="KW-0229">DNA integration</keyword>
<organism evidence="8 10">
    <name type="scientific">Latilactobacillus sakei</name>
    <name type="common">Lactobacillus sakei</name>
    <dbReference type="NCBI Taxonomy" id="1599"/>
    <lineage>
        <taxon>Bacteria</taxon>
        <taxon>Bacillati</taxon>
        <taxon>Bacillota</taxon>
        <taxon>Bacilli</taxon>
        <taxon>Lactobacillales</taxon>
        <taxon>Lactobacillaceae</taxon>
        <taxon>Latilactobacillus</taxon>
    </lineage>
</organism>
<dbReference type="Gene3D" id="3.40.50.1390">
    <property type="entry name" value="Resolvase, N-terminal catalytic domain"/>
    <property type="match status" value="1"/>
</dbReference>
<evidence type="ECO:0000256" key="6">
    <source>
        <dbReference type="PROSITE-ProRule" id="PRU10137"/>
    </source>
</evidence>
<sequence length="184" mass="20852">MKYGYARVSTMGQNLDTQIEQLKQADCDKIYSEKFTGTTTDRPKFKLLLKKLKPGDTLIVTKLDRFARNTIGALSITKELFARNIKVTILNMGTIEDTPTGNLMLTMLSAFAQFERDMIVTRTQEGKEAARMNNPLYHEGRRQKYTDQQIEGALKDVEKGLTIQEISLKTGISISTLRRRAVKA</sequence>
<dbReference type="GO" id="GO:0004803">
    <property type="term" value="F:transposase activity"/>
    <property type="evidence" value="ECO:0007669"/>
    <property type="project" value="InterPro"/>
</dbReference>
<keyword evidence="3" id="KW-0238">DNA-binding</keyword>
<evidence type="ECO:0000256" key="2">
    <source>
        <dbReference type="ARBA" id="ARBA00022908"/>
    </source>
</evidence>
<proteinExistence type="inferred from homology"/>
<dbReference type="InterPro" id="IPR009057">
    <property type="entry name" value="Homeodomain-like_sf"/>
</dbReference>
<evidence type="ECO:0000313" key="8">
    <source>
        <dbReference type="EMBL" id="SPE21492.1"/>
    </source>
</evidence>
<evidence type="ECO:0000313" key="9">
    <source>
        <dbReference type="EMBL" id="WGI19228.1"/>
    </source>
</evidence>
<dbReference type="AlphaFoldDB" id="A0A9N7J0A4"/>
<dbReference type="SUPFAM" id="SSF46689">
    <property type="entry name" value="Homeodomain-like"/>
    <property type="match status" value="1"/>
</dbReference>
<feature type="domain" description="Resolvase/invertase-type recombinase catalytic" evidence="7">
    <location>
        <begin position="1"/>
        <end position="134"/>
    </location>
</feature>
<reference evidence="8 10" key="1">
    <citation type="submission" date="2018-02" db="EMBL/GenBank/DDBJ databases">
        <authorList>
            <person name="Rodrigo-Torres L."/>
            <person name="Arahal R. D."/>
            <person name="Lucena T."/>
        </authorList>
    </citation>
    <scope>NUCLEOTIDE SEQUENCE [LARGE SCALE GENOMIC DNA]</scope>
    <source>
        <strain evidence="8 10">CECT 9267</strain>
    </source>
</reference>
<evidence type="ECO:0000259" key="7">
    <source>
        <dbReference type="PROSITE" id="PS51736"/>
    </source>
</evidence>
<dbReference type="CDD" id="cd03768">
    <property type="entry name" value="SR_ResInv"/>
    <property type="match status" value="1"/>
</dbReference>
<evidence type="ECO:0000313" key="10">
    <source>
        <dbReference type="Proteomes" id="UP000239650"/>
    </source>
</evidence>
<dbReference type="Gene3D" id="1.10.10.60">
    <property type="entry name" value="Homeodomain-like"/>
    <property type="match status" value="1"/>
</dbReference>
<dbReference type="RefSeq" id="WP_016264360.1">
    <property type="nucleotide sequence ID" value="NZ_BJLN01000013.1"/>
</dbReference>
<dbReference type="Pfam" id="PF01527">
    <property type="entry name" value="HTH_Tnp_1"/>
    <property type="match status" value="1"/>
</dbReference>
<protein>
    <submittedName>
        <fullName evidence="8">DNA-invertase hin</fullName>
    </submittedName>
    <submittedName>
        <fullName evidence="9">Recombinase family protein</fullName>
    </submittedName>
</protein>
<dbReference type="InterPro" id="IPR006119">
    <property type="entry name" value="Resolv_N"/>
</dbReference>
<dbReference type="Proteomes" id="UP000239650">
    <property type="component" value="Unassembled WGS sequence"/>
</dbReference>
<dbReference type="PROSITE" id="PS51736">
    <property type="entry name" value="RECOMBINASES_3"/>
    <property type="match status" value="1"/>
</dbReference>
<dbReference type="EMBL" id="OKRC01000006">
    <property type="protein sequence ID" value="SPE21492.1"/>
    <property type="molecule type" value="Genomic_DNA"/>
</dbReference>
<dbReference type="Pfam" id="PF00239">
    <property type="entry name" value="Resolvase"/>
    <property type="match status" value="1"/>
</dbReference>
<accession>A0A9N7J0A4</accession>
<evidence type="ECO:0000256" key="4">
    <source>
        <dbReference type="ARBA" id="ARBA00023172"/>
    </source>
</evidence>
<dbReference type="GeneID" id="57132887"/>
<name>A0A9N7J0A4_LATSK</name>